<dbReference type="InterPro" id="IPR027417">
    <property type="entry name" value="P-loop_NTPase"/>
</dbReference>
<keyword evidence="2" id="KW-1185">Reference proteome</keyword>
<comment type="caution">
    <text evidence="1">The sequence shown here is derived from an EMBL/GenBank/DDBJ whole genome shotgun (WGS) entry which is preliminary data.</text>
</comment>
<dbReference type="Gene3D" id="3.40.50.300">
    <property type="entry name" value="P-loop containing nucleotide triphosphate hydrolases"/>
    <property type="match status" value="1"/>
</dbReference>
<dbReference type="EMBL" id="RSEJ01000021">
    <property type="protein sequence ID" value="NBI54572.1"/>
    <property type="molecule type" value="Genomic_DNA"/>
</dbReference>
<evidence type="ECO:0000313" key="1">
    <source>
        <dbReference type="EMBL" id="NBI54572.1"/>
    </source>
</evidence>
<dbReference type="Proteomes" id="UP000738517">
    <property type="component" value="Unassembled WGS sequence"/>
</dbReference>
<proteinExistence type="predicted"/>
<name>A0ABW9YM10_9GAMM</name>
<gene>
    <name evidence="1" type="ORF">EIZ48_18805</name>
</gene>
<dbReference type="SUPFAM" id="SSF52540">
    <property type="entry name" value="P-loop containing nucleoside triphosphate hydrolases"/>
    <property type="match status" value="1"/>
</dbReference>
<sequence length="1579" mass="184083">MLEKGKEKLIKIDWEVFKAKFSTNPQDAFEWMCYLLFCNEFRVKTGIFRYKNQSAIETNPISQDGINVGWQAKFYEVALSNHKNDILETITKAKRDYPDLNKIIFYTNSEWGQNKGKEPKGKIEAEEKAKENNLEIEWRCCSFFESPFVVDDCSRIASYFFTQSDNLFALLSSFESHTDAILDDIETTITFGDENVSINRFNLISEIKSSNSSALIISGEGGTGKTALIKELYGDKGRNDAFYVHKATEFSVSSLKEFLSGVFIKDFVEAHDGAGNKTVVIDSAEHLLTLENTDPIKEYLSTLIKSGWKVWFTTRNNYLDDLIFQLYEVYKTSFNSIHIEKLDDDTLFELAKKHGFIIPDDKKFKELILTPFYLREYLKYYQDNKGASYFEFKESLWPRVITKRSPQREQFFIRLAEERANTGRFFVIPDTNYSNEKVEEVLVSEGIISYEPNRGYFITHDIYEEWALEKFVESGFLSSENSEIFFDKIQQSLPIRRVFRRWLSEKLSSESEEVSHLIVETLSSSNIAKLWKDEVLVSMLLSDYSDYFFNISENLLLEDDFSLLKRICLLIRIGCKEIDNSFFDRIGVRAPDILSMDYVMTRPKGTGWKSLIKFIYENIENIGVENLNFVLPVLYDWSSNNKSGETTKYASLISLSFYKLVIVKDIYIGDDGFSKNLILTILYGASEIKSELEAIIDEVTLNNWKGHNDPYYLLSEFILTKMECFNVAMEIPEKVITLAKCFWTHEPPENGGYYYSSRLEIDHEFGVENRHQDFYPASAYQTPIYALLKTDLKLTLNFITGLLNSSSRIYAESSLDEGQVETTTLFLDDGKKTNLPVSNRLWCMYRGTQVSPHLLESILMSLERFFLERGKSTKSETLEYYLNYILEKAESSALVAVVASIVCAFHEKTFNVAKTLFRTKEFFFYDSARMIIDQTHKNQLISLKNFSVNRTNELHENERIRACDQKHRKHSLEDIALQYQFFRTEEVSDEESENRVQEIWKILDHHYRSLPSKEHENHKDKTWRLYLARMDKRKMSPKAKEIEHGIAIEFNPEIEPDLKEYSEASQREANGPFKHLALNNWADSRLYNRDNYNKYESYENDPLTALGEAKEIWNHLSGGSMSVGLQLDRATPSYVCAVLLRDFKEKLGKAELEFCKEVIFDYASIVNNDDYIHQIGDGLVPALFVLPRLIGDFADERLTVKLVLIRALMRHDSISMMGMDRISSVAIQSVQHLWKDEPEFMKSLYIGYLIIAQKYRNVQDRLRQEAYKAKKYDIDENDFEQEFFKELENVAKSIEDETIEESAIKNIESIDNDILITAFQLLPLDNKLNSSVPFVEEIIKIISQQLLSRDRENRLDYAFRYEFLKYYARFVLHLDNSKKDRYLKYFTDDFTLSEGTADLLNEFVSAEDSLNMPDSFWYVWNRFKGCVVDSISSQGWRHDKERIIESFLFARVPWKDDAMAWHTFSPENKVFFNDLSSKIGSEPSFIYSISKLLCGIGSEFLDDGIYWISNAIKTFDIDLSQDKSGNTLFYLERYMRRYLFKNHDRVRQTPNLKAQAMVVLDFLVEKYSITGYLLREDIA</sequence>
<evidence type="ECO:0000313" key="2">
    <source>
        <dbReference type="Proteomes" id="UP000738517"/>
    </source>
</evidence>
<organism evidence="1 2">
    <name type="scientific">Photobacterium alginatilyticum</name>
    <dbReference type="NCBI Taxonomy" id="1775171"/>
    <lineage>
        <taxon>Bacteria</taxon>
        <taxon>Pseudomonadati</taxon>
        <taxon>Pseudomonadota</taxon>
        <taxon>Gammaproteobacteria</taxon>
        <taxon>Vibrionales</taxon>
        <taxon>Vibrionaceae</taxon>
        <taxon>Photobacterium</taxon>
    </lineage>
</organism>
<dbReference type="NCBIfam" id="NF041815">
    <property type="entry name" value="Avs4"/>
    <property type="match status" value="1"/>
</dbReference>
<reference evidence="1 2" key="1">
    <citation type="journal article" date="2017" name="Int. J. Syst. Evol. Microbiol.">
        <title>Photobacterium alginatilyticum sp. nov., a marine bacterium isolated from bottom seawater.</title>
        <authorList>
            <person name="Wang X."/>
            <person name="Wang Y."/>
            <person name="Yang X."/>
            <person name="Sun H."/>
            <person name="Li B."/>
            <person name="Zhang X.H."/>
        </authorList>
    </citation>
    <scope>NUCLEOTIDE SEQUENCE [LARGE SCALE GENOMIC DNA]</scope>
    <source>
        <strain evidence="1 2">P03D4</strain>
    </source>
</reference>
<evidence type="ECO:0008006" key="3">
    <source>
        <dbReference type="Google" id="ProtNLM"/>
    </source>
</evidence>
<accession>A0ABW9YM10</accession>
<protein>
    <recommendedName>
        <fullName evidence="3">ATPase</fullName>
    </recommendedName>
</protein>